<evidence type="ECO:0000313" key="3">
    <source>
        <dbReference type="Proteomes" id="UP000008915"/>
    </source>
</evidence>
<gene>
    <name evidence="2" type="ordered locus">Tmar_1043</name>
</gene>
<keyword evidence="1" id="KW-1133">Transmembrane helix</keyword>
<dbReference type="Proteomes" id="UP000008915">
    <property type="component" value="Chromosome"/>
</dbReference>
<feature type="transmembrane region" description="Helical" evidence="1">
    <location>
        <begin position="6"/>
        <end position="26"/>
    </location>
</feature>
<accession>E6SK15</accession>
<dbReference type="EMBL" id="CP002344">
    <property type="protein sequence ID" value="ADU51156.1"/>
    <property type="molecule type" value="Genomic_DNA"/>
</dbReference>
<sequence length="36" mass="4365">MVALLSFLSNWVLPWAFVLFVGYWLWNVTRPPKRAW</sequence>
<keyword evidence="1" id="KW-0812">Transmembrane</keyword>
<name>E6SK15_THEM7</name>
<organism evidence="2 3">
    <name type="scientific">Thermaerobacter marianensis (strain ATCC 700841 / DSM 12885 / JCM 10246 / 7p75a)</name>
    <dbReference type="NCBI Taxonomy" id="644966"/>
    <lineage>
        <taxon>Bacteria</taxon>
        <taxon>Bacillati</taxon>
        <taxon>Bacillota</taxon>
        <taxon>Clostridia</taxon>
        <taxon>Eubacteriales</taxon>
        <taxon>Clostridiales Family XVII. Incertae Sedis</taxon>
        <taxon>Thermaerobacter</taxon>
    </lineage>
</organism>
<reference evidence="2 3" key="1">
    <citation type="journal article" date="2010" name="Stand. Genomic Sci.">
        <title>Complete genome sequence of Thermaerobacter marianensis type strain (7p75a).</title>
        <authorList>
            <person name="Han C."/>
            <person name="Gu W."/>
            <person name="Zhang X."/>
            <person name="Lapidus A."/>
            <person name="Nolan M."/>
            <person name="Copeland A."/>
            <person name="Lucas S."/>
            <person name="Del Rio T.G."/>
            <person name="Tice H."/>
            <person name="Cheng J.F."/>
            <person name="Tapia R."/>
            <person name="Goodwin L."/>
            <person name="Pitluck S."/>
            <person name="Pagani I."/>
            <person name="Ivanova N."/>
            <person name="Mavromatis K."/>
            <person name="Mikhailova N."/>
            <person name="Pati A."/>
            <person name="Chen A."/>
            <person name="Palaniappan K."/>
            <person name="Land M."/>
            <person name="Hauser L."/>
            <person name="Chang Y.J."/>
            <person name="Jeffries C.D."/>
            <person name="Schneider S."/>
            <person name="Rohde M."/>
            <person name="Goker M."/>
            <person name="Pukall R."/>
            <person name="Woyke T."/>
            <person name="Bristow J."/>
            <person name="Eisen J.A."/>
            <person name="Markowitz V."/>
            <person name="Hugenholtz P."/>
            <person name="Kyrpides N.C."/>
            <person name="Klenk H.P."/>
            <person name="Detter J.C."/>
        </authorList>
    </citation>
    <scope>NUCLEOTIDE SEQUENCE [LARGE SCALE GENOMIC DNA]</scope>
    <source>
        <strain evidence="3">ATCC 700841 / DSM 12885 / JCM 10246 / 7p75a</strain>
    </source>
</reference>
<evidence type="ECO:0000256" key="1">
    <source>
        <dbReference type="SAM" id="Phobius"/>
    </source>
</evidence>
<protein>
    <submittedName>
        <fullName evidence="2">Uncharacterized protein</fullName>
    </submittedName>
</protein>
<dbReference type="HOGENOM" id="CLU_3359038_0_0_9"/>
<dbReference type="KEGG" id="tmr:Tmar_1043"/>
<keyword evidence="3" id="KW-1185">Reference proteome</keyword>
<dbReference type="AlphaFoldDB" id="E6SK15"/>
<dbReference type="STRING" id="644966.Tmar_1043"/>
<keyword evidence="1" id="KW-0472">Membrane</keyword>
<proteinExistence type="predicted"/>
<reference evidence="3" key="2">
    <citation type="journal article" date="2010" name="Stand. Genomic Sci.">
        <title>Complete genome sequence of Thermaerobacter marianensis type strain (7p75aT).</title>
        <authorList>
            <person name="Han C."/>
            <person name="Gu W."/>
            <person name="Zhang X."/>
            <person name="Lapidus A."/>
            <person name="Nolan M."/>
            <person name="Copeland A."/>
            <person name="Lucas S."/>
            <person name="Glavina Del Rio T."/>
            <person name="Tice H."/>
            <person name="Cheng J."/>
            <person name="Tapia R."/>
            <person name="Goodwin L."/>
            <person name="Pitluck S."/>
            <person name="Pagani I."/>
            <person name="Ivanova N."/>
            <person name="Mavromatis K."/>
            <person name="Mikhailova N."/>
            <person name="Pati A."/>
            <person name="Chen A."/>
            <person name="Palaniappan K."/>
            <person name="Land M."/>
            <person name="Hauser L."/>
            <person name="Chang Y."/>
            <person name="Jeffries C."/>
            <person name="Schneider S."/>
            <person name="Rohde M."/>
            <person name="Goker M."/>
            <person name="Pukall R."/>
            <person name="Woyke T."/>
            <person name="Bristow J."/>
            <person name="Eisen J."/>
            <person name="Markowitz V."/>
            <person name="Hugenholtz P."/>
            <person name="Kyrpides N."/>
            <person name="Klenk H."/>
            <person name="Detter J."/>
        </authorList>
    </citation>
    <scope>NUCLEOTIDE SEQUENCE [LARGE SCALE GENOMIC DNA]</scope>
    <source>
        <strain evidence="3">ATCC 700841 / DSM 12885 / JCM 10246 / 7p75a</strain>
    </source>
</reference>
<evidence type="ECO:0000313" key="2">
    <source>
        <dbReference type="EMBL" id="ADU51156.1"/>
    </source>
</evidence>